<organism evidence="3 4">
    <name type="scientific">Nibrella saemangeumensis</name>
    <dbReference type="NCBI Taxonomy" id="1084526"/>
    <lineage>
        <taxon>Bacteria</taxon>
        <taxon>Pseudomonadati</taxon>
        <taxon>Bacteroidota</taxon>
        <taxon>Cytophagia</taxon>
        <taxon>Cytophagales</taxon>
        <taxon>Spirosomataceae</taxon>
        <taxon>Nibrella</taxon>
    </lineage>
</organism>
<comment type="caution">
    <text evidence="3">The sequence shown here is derived from an EMBL/GenBank/DDBJ whole genome shotgun (WGS) entry which is preliminary data.</text>
</comment>
<accession>A0ABP8MLD7</accession>
<evidence type="ECO:0000256" key="1">
    <source>
        <dbReference type="SAM" id="MobiDB-lite"/>
    </source>
</evidence>
<name>A0ABP8MLD7_9BACT</name>
<feature type="region of interest" description="Disordered" evidence="1">
    <location>
        <begin position="64"/>
        <end position="95"/>
    </location>
</feature>
<keyword evidence="2" id="KW-0472">Membrane</keyword>
<dbReference type="Proteomes" id="UP001501175">
    <property type="component" value="Unassembled WGS sequence"/>
</dbReference>
<protein>
    <submittedName>
        <fullName evidence="3">Uncharacterized protein</fullName>
    </submittedName>
</protein>
<keyword evidence="4" id="KW-1185">Reference proteome</keyword>
<reference evidence="4" key="1">
    <citation type="journal article" date="2019" name="Int. J. Syst. Evol. Microbiol.">
        <title>The Global Catalogue of Microorganisms (GCM) 10K type strain sequencing project: providing services to taxonomists for standard genome sequencing and annotation.</title>
        <authorList>
            <consortium name="The Broad Institute Genomics Platform"/>
            <consortium name="The Broad Institute Genome Sequencing Center for Infectious Disease"/>
            <person name="Wu L."/>
            <person name="Ma J."/>
        </authorList>
    </citation>
    <scope>NUCLEOTIDE SEQUENCE [LARGE SCALE GENOMIC DNA]</scope>
    <source>
        <strain evidence="4">JCM 17927</strain>
    </source>
</reference>
<evidence type="ECO:0000313" key="4">
    <source>
        <dbReference type="Proteomes" id="UP001501175"/>
    </source>
</evidence>
<proteinExistence type="predicted"/>
<dbReference type="EMBL" id="BAABHD010000021">
    <property type="protein sequence ID" value="GAA4452320.1"/>
    <property type="molecule type" value="Genomic_DNA"/>
</dbReference>
<evidence type="ECO:0000256" key="2">
    <source>
        <dbReference type="SAM" id="Phobius"/>
    </source>
</evidence>
<keyword evidence="2" id="KW-1133">Transmembrane helix</keyword>
<keyword evidence="2" id="KW-0812">Transmembrane</keyword>
<gene>
    <name evidence="3" type="ORF">GCM10023189_15550</name>
</gene>
<sequence>MLDEGPNLYKDKLVYRELFSEDEARLFARPERQLPTTFVAYASVVASFIFALILVFSHRQERDRKASSTISQSDSLAHKRVKPVKFNQPSVPLNR</sequence>
<feature type="transmembrane region" description="Helical" evidence="2">
    <location>
        <begin position="38"/>
        <end position="56"/>
    </location>
</feature>
<evidence type="ECO:0000313" key="3">
    <source>
        <dbReference type="EMBL" id="GAA4452320.1"/>
    </source>
</evidence>